<gene>
    <name evidence="2" type="ORF">UM93_05930</name>
</gene>
<organism evidence="2 3">
    <name type="scientific">Psychromicrobium lacuslunae</name>
    <dbReference type="NCBI Taxonomy" id="1618207"/>
    <lineage>
        <taxon>Bacteria</taxon>
        <taxon>Bacillati</taxon>
        <taxon>Actinomycetota</taxon>
        <taxon>Actinomycetes</taxon>
        <taxon>Micrococcales</taxon>
        <taxon>Micrococcaceae</taxon>
        <taxon>Psychromicrobium</taxon>
    </lineage>
</organism>
<name>A0A0D4BXY9_9MICC</name>
<feature type="transmembrane region" description="Helical" evidence="1">
    <location>
        <begin position="32"/>
        <end position="55"/>
    </location>
</feature>
<sequence length="188" mass="19663">MLKLARVITEVFAPTVLVTVFLLATGGLTAGWFGLLSGFVAAIFTALGPFAGIVVATRKGKLSDHHVGERKQRAPIIIASLVSSTVGLLVLLLMQAPRISVIGLLAVSLGMIVVGVVNVFWKLSVHTAVAAFFVLGMADVLGLWWYLSVVVVLAVAWSRVVLKDHTVAQVCAGALAGAAVGVCFVFIL</sequence>
<proteinExistence type="predicted"/>
<protein>
    <recommendedName>
        <fullName evidence="4">Phosphatidic acid phosphatase type 2/haloperoxidase domain-containing protein</fullName>
    </recommendedName>
</protein>
<feature type="transmembrane region" description="Helical" evidence="1">
    <location>
        <begin position="128"/>
        <end position="147"/>
    </location>
</feature>
<feature type="transmembrane region" description="Helical" evidence="1">
    <location>
        <begin position="7"/>
        <end position="26"/>
    </location>
</feature>
<evidence type="ECO:0008006" key="4">
    <source>
        <dbReference type="Google" id="ProtNLM"/>
    </source>
</evidence>
<dbReference type="EMBL" id="CP011005">
    <property type="protein sequence ID" value="AJT41169.1"/>
    <property type="molecule type" value="Genomic_DNA"/>
</dbReference>
<keyword evidence="3" id="KW-1185">Reference proteome</keyword>
<keyword evidence="1" id="KW-1133">Transmembrane helix</keyword>
<dbReference type="STRING" id="1618207.UM93_05930"/>
<evidence type="ECO:0000256" key="1">
    <source>
        <dbReference type="SAM" id="Phobius"/>
    </source>
</evidence>
<dbReference type="PATRIC" id="fig|1618207.4.peg.1203"/>
<dbReference type="HOGENOM" id="CLU_093776_0_1_11"/>
<reference evidence="2 3" key="1">
    <citation type="journal article" date="2015" name="Genome Announc.">
        <title>Complete Genome Sequencing of Protease-Producing Novel Arthrobacter sp. Strain IHBB 11108 Using PacBio Single-Molecule Real-Time Sequencing Technology.</title>
        <authorList>
            <person name="Kiran S."/>
            <person name="Swarnkar M.K."/>
            <person name="Pal M."/>
            <person name="Thakur R."/>
            <person name="Tewari R."/>
            <person name="Singh A.K."/>
            <person name="Gulati A."/>
        </authorList>
    </citation>
    <scope>NUCLEOTIDE SEQUENCE [LARGE SCALE GENOMIC DNA]</scope>
    <source>
        <strain evidence="2 3">IHBB 11108</strain>
    </source>
</reference>
<dbReference type="AlphaFoldDB" id="A0A0D4BXY9"/>
<feature type="transmembrane region" description="Helical" evidence="1">
    <location>
        <begin position="100"/>
        <end position="121"/>
    </location>
</feature>
<dbReference type="KEGG" id="ari:UM93_05930"/>
<feature type="transmembrane region" description="Helical" evidence="1">
    <location>
        <begin position="167"/>
        <end position="187"/>
    </location>
</feature>
<dbReference type="RefSeq" id="WP_045074325.1">
    <property type="nucleotide sequence ID" value="NZ_CP011005.1"/>
</dbReference>
<accession>A0A0D4BXY9</accession>
<keyword evidence="1" id="KW-0472">Membrane</keyword>
<feature type="transmembrane region" description="Helical" evidence="1">
    <location>
        <begin position="76"/>
        <end position="94"/>
    </location>
</feature>
<keyword evidence="1" id="KW-0812">Transmembrane</keyword>
<evidence type="ECO:0000313" key="3">
    <source>
        <dbReference type="Proteomes" id="UP000061839"/>
    </source>
</evidence>
<dbReference type="Proteomes" id="UP000061839">
    <property type="component" value="Chromosome"/>
</dbReference>
<dbReference type="OrthoDB" id="4935320at2"/>
<evidence type="ECO:0000313" key="2">
    <source>
        <dbReference type="EMBL" id="AJT41169.1"/>
    </source>
</evidence>